<sequence length="55" mass="6634">MDTVNNKNREFGIEKVRFQKDSECFAFPFLEKKRNLKNNFLTKKPLENTRTLLLK</sequence>
<protein>
    <submittedName>
        <fullName evidence="1">Uncharacterized protein</fullName>
    </submittedName>
</protein>
<reference evidence="1 2" key="1">
    <citation type="submission" date="2014-12" db="EMBL/GenBank/DDBJ databases">
        <title>Genome sequence of Flavobacterium anhuiense RCM74.</title>
        <authorList>
            <person name="Kim J.F."/>
            <person name="Song J.Y."/>
            <person name="Kwak M.-J."/>
            <person name="Lee S.-W."/>
        </authorList>
    </citation>
    <scope>NUCLEOTIDE SEQUENCE [LARGE SCALE GENOMIC DNA]</scope>
    <source>
        <strain evidence="1 2">RCM74</strain>
    </source>
</reference>
<organism evidence="1 2">
    <name type="scientific">Flavobacterium anhuiense</name>
    <dbReference type="NCBI Taxonomy" id="459526"/>
    <lineage>
        <taxon>Bacteria</taxon>
        <taxon>Pseudomonadati</taxon>
        <taxon>Bacteroidota</taxon>
        <taxon>Flavobacteriia</taxon>
        <taxon>Flavobacteriales</taxon>
        <taxon>Flavobacteriaceae</taxon>
        <taxon>Flavobacterium</taxon>
    </lineage>
</organism>
<evidence type="ECO:0000313" key="2">
    <source>
        <dbReference type="Proteomes" id="UP000290433"/>
    </source>
</evidence>
<dbReference type="EMBL" id="JUIV01000001">
    <property type="protein sequence ID" value="RYJ40807.1"/>
    <property type="molecule type" value="Genomic_DNA"/>
</dbReference>
<dbReference type="AlphaFoldDB" id="A0A444W4I4"/>
<dbReference type="Proteomes" id="UP000290433">
    <property type="component" value="Unassembled WGS sequence"/>
</dbReference>
<comment type="caution">
    <text evidence="1">The sequence shown here is derived from an EMBL/GenBank/DDBJ whole genome shotgun (WGS) entry which is preliminary data.</text>
</comment>
<gene>
    <name evidence="1" type="ORF">NU08_0244</name>
</gene>
<accession>A0A444W4I4</accession>
<name>A0A444W4I4_9FLAO</name>
<proteinExistence type="predicted"/>
<evidence type="ECO:0000313" key="1">
    <source>
        <dbReference type="EMBL" id="RYJ40807.1"/>
    </source>
</evidence>